<dbReference type="EMBL" id="LWCA01001538">
    <property type="protein sequence ID" value="OAF64919.1"/>
    <property type="molecule type" value="Genomic_DNA"/>
</dbReference>
<evidence type="ECO:0000256" key="8">
    <source>
        <dbReference type="ARBA" id="ARBA00023273"/>
    </source>
</evidence>
<dbReference type="GO" id="GO:0003341">
    <property type="term" value="P:cilium movement"/>
    <property type="evidence" value="ECO:0007669"/>
    <property type="project" value="UniProtKB-ARBA"/>
</dbReference>
<dbReference type="PANTHER" id="PTHR14885:SF1">
    <property type="entry name" value="CILIA- AND FLAGELLA-ASSOCIATED PROTEIN 43"/>
    <property type="match status" value="1"/>
</dbReference>
<keyword evidence="8" id="KW-0966">Cell projection</keyword>
<evidence type="ECO:0000256" key="7">
    <source>
        <dbReference type="ARBA" id="ARBA00023212"/>
    </source>
</evidence>
<comment type="subcellular location">
    <subcellularLocation>
        <location evidence="1">Cell projection</location>
        <location evidence="1">Cilium</location>
    </subcellularLocation>
    <subcellularLocation>
        <location evidence="2">Cytoplasm</location>
        <location evidence="2">Cytoskeleton</location>
    </subcellularLocation>
</comment>
<feature type="non-terminal residue" evidence="9">
    <location>
        <position position="185"/>
    </location>
</feature>
<keyword evidence="4" id="KW-0853">WD repeat</keyword>
<keyword evidence="3" id="KW-0963">Cytoplasm</keyword>
<dbReference type="AlphaFoldDB" id="A0A177ASE4"/>
<keyword evidence="6" id="KW-0175">Coiled coil</keyword>
<evidence type="ECO:0000256" key="2">
    <source>
        <dbReference type="ARBA" id="ARBA00004245"/>
    </source>
</evidence>
<evidence type="ECO:0000256" key="1">
    <source>
        <dbReference type="ARBA" id="ARBA00004138"/>
    </source>
</evidence>
<comment type="caution">
    <text evidence="9">The sequence shown here is derived from an EMBL/GenBank/DDBJ whole genome shotgun (WGS) entry which is preliminary data.</text>
</comment>
<gene>
    <name evidence="9" type="ORF">A3Q56_07370</name>
</gene>
<dbReference type="InterPro" id="IPR015943">
    <property type="entry name" value="WD40/YVTN_repeat-like_dom_sf"/>
</dbReference>
<keyword evidence="10" id="KW-1185">Reference proteome</keyword>
<organism evidence="9 10">
    <name type="scientific">Intoshia linei</name>
    <dbReference type="NCBI Taxonomy" id="1819745"/>
    <lineage>
        <taxon>Eukaryota</taxon>
        <taxon>Metazoa</taxon>
        <taxon>Spiralia</taxon>
        <taxon>Lophotrochozoa</taxon>
        <taxon>Mesozoa</taxon>
        <taxon>Orthonectida</taxon>
        <taxon>Rhopaluridae</taxon>
        <taxon>Intoshia</taxon>
    </lineage>
</organism>
<keyword evidence="7" id="KW-0206">Cytoskeleton</keyword>
<dbReference type="Gene3D" id="2.130.10.10">
    <property type="entry name" value="YVTN repeat-like/Quinoprotein amine dehydrogenase"/>
    <property type="match status" value="1"/>
</dbReference>
<dbReference type="GO" id="GO:0005930">
    <property type="term" value="C:axoneme"/>
    <property type="evidence" value="ECO:0007669"/>
    <property type="project" value="TreeGrafter"/>
</dbReference>
<evidence type="ECO:0000313" key="9">
    <source>
        <dbReference type="EMBL" id="OAF64919.1"/>
    </source>
</evidence>
<proteinExistence type="predicted"/>
<keyword evidence="5" id="KW-0677">Repeat</keyword>
<evidence type="ECO:0000256" key="6">
    <source>
        <dbReference type="ARBA" id="ARBA00023054"/>
    </source>
</evidence>
<protein>
    <submittedName>
        <fullName evidence="9">Uncharacterized protein</fullName>
    </submittedName>
</protein>
<dbReference type="GO" id="GO:0060271">
    <property type="term" value="P:cilium assembly"/>
    <property type="evidence" value="ECO:0007669"/>
    <property type="project" value="TreeGrafter"/>
</dbReference>
<name>A0A177ASE4_9BILA</name>
<evidence type="ECO:0000256" key="5">
    <source>
        <dbReference type="ARBA" id="ARBA00022737"/>
    </source>
</evidence>
<reference evidence="9 10" key="1">
    <citation type="submission" date="2016-04" db="EMBL/GenBank/DDBJ databases">
        <title>The genome of Intoshia linei affirms orthonectids as highly simplified spiralians.</title>
        <authorList>
            <person name="Mikhailov K.V."/>
            <person name="Slusarev G.S."/>
            <person name="Nikitin M.A."/>
            <person name="Logacheva M.D."/>
            <person name="Penin A."/>
            <person name="Aleoshin V."/>
            <person name="Panchin Y.V."/>
        </authorList>
    </citation>
    <scope>NUCLEOTIDE SEQUENCE [LARGE SCALE GENOMIC DNA]</scope>
    <source>
        <strain evidence="9">Intl2013</strain>
        <tissue evidence="9">Whole animal</tissue>
    </source>
</reference>
<evidence type="ECO:0000256" key="3">
    <source>
        <dbReference type="ARBA" id="ARBA00022490"/>
    </source>
</evidence>
<dbReference type="PANTHER" id="PTHR14885">
    <property type="entry name" value="CILIA- AND FLAGELLA-ASSOCIATED PROTEIN 43-RELATED"/>
    <property type="match status" value="1"/>
</dbReference>
<evidence type="ECO:0000256" key="4">
    <source>
        <dbReference type="ARBA" id="ARBA00022574"/>
    </source>
</evidence>
<sequence>MESSFGIGETNDTNIHLINSNIVSYISAGQIIFHRVYGHTNTFSTGINNFKCGRTKAVKLMCAHPSADVFAVVNNVDNCNLYIYEYPSFNMISEFEDVVKFEFLVMQFANFGSIIGVISGLSDYKFMLLNYFTNETLCAVDISSENINYQIRFNPSNWKDIVLYSNKDVSTCLVEQYSTNYCIEI</sequence>
<evidence type="ECO:0000313" key="10">
    <source>
        <dbReference type="Proteomes" id="UP000078046"/>
    </source>
</evidence>
<accession>A0A177ASE4</accession>
<dbReference type="Proteomes" id="UP000078046">
    <property type="component" value="Unassembled WGS sequence"/>
</dbReference>